<evidence type="ECO:0000313" key="1">
    <source>
        <dbReference type="EMBL" id="CCD54559.1"/>
    </source>
</evidence>
<dbReference type="HOGENOM" id="CLU_2996327_0_0_1"/>
<gene>
    <name evidence="1" type="ORF">BofuT4_uP126070.1</name>
</gene>
<dbReference type="InParanoid" id="G2YSG1"/>
<accession>G2YSG1</accession>
<organism evidence="1 2">
    <name type="scientific">Botryotinia fuckeliana (strain T4)</name>
    <name type="common">Noble rot fungus</name>
    <name type="synonym">Botrytis cinerea</name>
    <dbReference type="NCBI Taxonomy" id="999810"/>
    <lineage>
        <taxon>Eukaryota</taxon>
        <taxon>Fungi</taxon>
        <taxon>Dikarya</taxon>
        <taxon>Ascomycota</taxon>
        <taxon>Pezizomycotina</taxon>
        <taxon>Leotiomycetes</taxon>
        <taxon>Helotiales</taxon>
        <taxon>Sclerotiniaceae</taxon>
        <taxon>Botrytis</taxon>
    </lineage>
</organism>
<name>G2YSG1_BOTF4</name>
<dbReference type="EMBL" id="FQ790351">
    <property type="protein sequence ID" value="CCD54559.1"/>
    <property type="molecule type" value="Genomic_DNA"/>
</dbReference>
<protein>
    <submittedName>
        <fullName evidence="1">Uncharacterized protein</fullName>
    </submittedName>
</protein>
<sequence length="57" mass="6628">MKVLESDSLNVLRSSARFSKGSLCWDTSKYMHTYYEDVKITTEVIPTIGILRYSQKH</sequence>
<reference evidence="2" key="1">
    <citation type="journal article" date="2011" name="PLoS Genet.">
        <title>Genomic analysis of the necrotrophic fungal pathogens Sclerotinia sclerotiorum and Botrytis cinerea.</title>
        <authorList>
            <person name="Amselem J."/>
            <person name="Cuomo C.A."/>
            <person name="van Kan J.A."/>
            <person name="Viaud M."/>
            <person name="Benito E.P."/>
            <person name="Couloux A."/>
            <person name="Coutinho P.M."/>
            <person name="de Vries R.P."/>
            <person name="Dyer P.S."/>
            <person name="Fillinger S."/>
            <person name="Fournier E."/>
            <person name="Gout L."/>
            <person name="Hahn M."/>
            <person name="Kohn L."/>
            <person name="Lapalu N."/>
            <person name="Plummer K.M."/>
            <person name="Pradier J.M."/>
            <person name="Quevillon E."/>
            <person name="Sharon A."/>
            <person name="Simon A."/>
            <person name="ten Have A."/>
            <person name="Tudzynski B."/>
            <person name="Tudzynski P."/>
            <person name="Wincker P."/>
            <person name="Andrew M."/>
            <person name="Anthouard V."/>
            <person name="Beever R.E."/>
            <person name="Beffa R."/>
            <person name="Benoit I."/>
            <person name="Bouzid O."/>
            <person name="Brault B."/>
            <person name="Chen Z."/>
            <person name="Choquer M."/>
            <person name="Collemare J."/>
            <person name="Cotton P."/>
            <person name="Danchin E.G."/>
            <person name="Da Silva C."/>
            <person name="Gautier A."/>
            <person name="Giraud C."/>
            <person name="Giraud T."/>
            <person name="Gonzalez C."/>
            <person name="Grossetete S."/>
            <person name="Guldener U."/>
            <person name="Henrissat B."/>
            <person name="Howlett B.J."/>
            <person name="Kodira C."/>
            <person name="Kretschmer M."/>
            <person name="Lappartient A."/>
            <person name="Leroch M."/>
            <person name="Levis C."/>
            <person name="Mauceli E."/>
            <person name="Neuveglise C."/>
            <person name="Oeser B."/>
            <person name="Pearson M."/>
            <person name="Poulain J."/>
            <person name="Poussereau N."/>
            <person name="Quesneville H."/>
            <person name="Rascle C."/>
            <person name="Schumacher J."/>
            <person name="Segurens B."/>
            <person name="Sexton A."/>
            <person name="Silva E."/>
            <person name="Sirven C."/>
            <person name="Soanes D.M."/>
            <person name="Talbot N.J."/>
            <person name="Templeton M."/>
            <person name="Yandava C."/>
            <person name="Yarden O."/>
            <person name="Zeng Q."/>
            <person name="Rollins J.A."/>
            <person name="Lebrun M.H."/>
            <person name="Dickman M."/>
        </authorList>
    </citation>
    <scope>NUCLEOTIDE SEQUENCE [LARGE SCALE GENOMIC DNA]</scope>
    <source>
        <strain evidence="2">T4</strain>
    </source>
</reference>
<dbReference type="Proteomes" id="UP000008177">
    <property type="component" value="Unplaced contigs"/>
</dbReference>
<proteinExistence type="predicted"/>
<dbReference type="AlphaFoldDB" id="G2YSG1"/>
<evidence type="ECO:0000313" key="2">
    <source>
        <dbReference type="Proteomes" id="UP000008177"/>
    </source>
</evidence>